<protein>
    <recommendedName>
        <fullName evidence="3">PH domain-containing protein</fullName>
    </recommendedName>
</protein>
<organism evidence="4">
    <name type="scientific">Chlamydomonas leiostraca</name>
    <dbReference type="NCBI Taxonomy" id="1034604"/>
    <lineage>
        <taxon>Eukaryota</taxon>
        <taxon>Viridiplantae</taxon>
        <taxon>Chlorophyta</taxon>
        <taxon>core chlorophytes</taxon>
        <taxon>Chlorophyceae</taxon>
        <taxon>CS clade</taxon>
        <taxon>Chlamydomonadales</taxon>
        <taxon>Chlamydomonadaceae</taxon>
        <taxon>Chlamydomonas</taxon>
    </lineage>
</organism>
<dbReference type="Pfam" id="PF00169">
    <property type="entry name" value="PH"/>
    <property type="match status" value="1"/>
</dbReference>
<dbReference type="InterPro" id="IPR011993">
    <property type="entry name" value="PH-like_dom_sf"/>
</dbReference>
<feature type="compositionally biased region" description="Basic and acidic residues" evidence="2">
    <location>
        <begin position="639"/>
        <end position="648"/>
    </location>
</feature>
<dbReference type="PANTHER" id="PTHR22902:SF27">
    <property type="entry name" value="PLECKSTRIN HOMOLOGY DOMAIN-CONTAINING FAMILY A MEMBER 3"/>
    <property type="match status" value="1"/>
</dbReference>
<evidence type="ECO:0000259" key="3">
    <source>
        <dbReference type="PROSITE" id="PS50003"/>
    </source>
</evidence>
<dbReference type="GO" id="GO:0001881">
    <property type="term" value="P:receptor recycling"/>
    <property type="evidence" value="ECO:0007669"/>
    <property type="project" value="TreeGrafter"/>
</dbReference>
<feature type="compositionally biased region" description="Polar residues" evidence="2">
    <location>
        <begin position="703"/>
        <end position="718"/>
    </location>
</feature>
<feature type="region of interest" description="Disordered" evidence="2">
    <location>
        <begin position="1238"/>
        <end position="1272"/>
    </location>
</feature>
<feature type="compositionally biased region" description="Polar residues" evidence="2">
    <location>
        <begin position="765"/>
        <end position="791"/>
    </location>
</feature>
<gene>
    <name evidence="4" type="ORF">CLEI1391_LOCUS9997</name>
</gene>
<proteinExistence type="predicted"/>
<feature type="compositionally biased region" description="Polar residues" evidence="2">
    <location>
        <begin position="1115"/>
        <end position="1140"/>
    </location>
</feature>
<evidence type="ECO:0000313" key="4">
    <source>
        <dbReference type="EMBL" id="CAD8681199.1"/>
    </source>
</evidence>
<reference evidence="4" key="1">
    <citation type="submission" date="2021-01" db="EMBL/GenBank/DDBJ databases">
        <authorList>
            <person name="Corre E."/>
            <person name="Pelletier E."/>
            <person name="Niang G."/>
            <person name="Scheremetjew M."/>
            <person name="Finn R."/>
            <person name="Kale V."/>
            <person name="Holt S."/>
            <person name="Cochrane G."/>
            <person name="Meng A."/>
            <person name="Brown T."/>
            <person name="Cohen L."/>
        </authorList>
    </citation>
    <scope>NUCLEOTIDE SEQUENCE</scope>
    <source>
        <strain evidence="4">SAG 11-49</strain>
    </source>
</reference>
<feature type="compositionally biased region" description="Polar residues" evidence="2">
    <location>
        <begin position="663"/>
        <end position="672"/>
    </location>
</feature>
<feature type="region of interest" description="Disordered" evidence="2">
    <location>
        <begin position="534"/>
        <end position="608"/>
    </location>
</feature>
<dbReference type="Gene3D" id="2.30.29.30">
    <property type="entry name" value="Pleckstrin-homology domain (PH domain)/Phosphotyrosine-binding domain (PTB)"/>
    <property type="match status" value="1"/>
</dbReference>
<sequence length="1272" mass="130379">MFGFGPSSQSSKTALWHPPDLCGTLEKQGARRNNTEPKWKQRWFILKGSNLFWFTSQTAKSPQGMVPLEGASVHAVRPPAITEAPNTMMGSPRGPPPVSLFGIVMLLDDGYAQTGGRAELVVAASSPELQALWTKALQQASIPRPQLLAKLHEQSRLADVLGVDLSKGVPGSTPAMSTLGDPSHLGYGSDAAAHVHPNHYSNHQADQDLASQLPPPAYNNNDQASEISPDWGGQQVEFGQLREGEGEGEGYGGNGQADYDAQQGGQWEMAPRALSDTGVMPVRGPGRGSFAFQTPGDGQMQHGHGGHGYGDESGHGAYHLADQYAAPPTSNSDPLGHPAHGYRQQTPHEPPQLSRLSSPAMGYGGYGGGYGDGGMGGNYGRSVTPPPRMRGGDGFNDTARGPEGARGAKGAEAAARNKSPLRQRADQVIQGLKNLLPGSGNKKSKGAMTGDDEDNYYAQAGQWGPGANTKSYQAARYDEGVSRSFEIPHGHTIGARYEGEGSYDHPQEGQWGQGRRGTVNLRSAAAETEAWALGSAQHPEQGSNYGPPPGYPRSMTGMSGMGGPGSHGGQFNSSLVKGAPAPAPASAPASPVGSFRAPSRQPKAATSTVGGALVHGIVGNWATGPNPTAFSQPQPQHDALSDIRDGCRSGKSSPRGPAPNTPMSPGQPSRMQQLHGAATPNYGASPAASMVNGAPPYTPRGTAMQQGMQRGQGPNTPRSPAGAPSVYNGPGDASGPHALPPNTLESVQKQVQRASLLLQRHAQKLSRNNSAGNSSVAGANGDSGSREQSPTGKGGSNGGSVNSRSRRANTEWFASVFEELQSSLSSVQSTLAALAASHAPSLAGNGSTDGHNSAMAAGAAAAQQQLLATLVSVQQQLMALQSQKQALEAEEVASVAGAVAAVSQALGALQSDAQSNAGGRSVAGWAAAGAEAAGGANLPAGLAPAGAARGVGVDSGRGSSGGGSAAAFNNPRDVSMMSIMSSASAMAAANAGQQQQGSAIHKPSGQSPLAQGMYQQSLRDSDVALVVGPGGGRVQMTDAAQSGMLSAARQQGLRIQTSQQQMQAQQGAASSHGVTLTQQVLQQQAQAAQQQQMQAQAQQGRVQLPGMPGAGSPSMAASQYTQRPQLGSGQSTASMQQQLPLPNGPTHGATPPQSRAGSIRQAANELRSQVAAAQQMAFASQQASQASQAVTRQAEAGTWGSGASGSVPSGSNGITGAGLRMTPEEEEQLAMASHITRSQVGGSVAHPAPAPAPWGAVKQVDRRARYSSTDYY</sequence>
<dbReference type="GO" id="GO:0005769">
    <property type="term" value="C:early endosome"/>
    <property type="evidence" value="ECO:0007669"/>
    <property type="project" value="TreeGrafter"/>
</dbReference>
<dbReference type="SMART" id="SM00233">
    <property type="entry name" value="PH"/>
    <property type="match status" value="1"/>
</dbReference>
<feature type="region of interest" description="Disordered" evidence="2">
    <location>
        <begin position="297"/>
        <end position="316"/>
    </location>
</feature>
<dbReference type="PANTHER" id="PTHR22902">
    <property type="entry name" value="SESQUIPEDALIAN"/>
    <property type="match status" value="1"/>
</dbReference>
<evidence type="ECO:0000256" key="1">
    <source>
        <dbReference type="ARBA" id="ARBA00022553"/>
    </source>
</evidence>
<feature type="region of interest" description="Disordered" evidence="2">
    <location>
        <begin position="324"/>
        <end position="361"/>
    </location>
</feature>
<feature type="region of interest" description="Disordered" evidence="2">
    <location>
        <begin position="400"/>
        <end position="422"/>
    </location>
</feature>
<accession>A0A7S0WSB4</accession>
<feature type="domain" description="PH" evidence="3">
    <location>
        <begin position="18"/>
        <end position="142"/>
    </location>
</feature>
<feature type="region of interest" description="Disordered" evidence="2">
    <location>
        <begin position="763"/>
        <end position="805"/>
    </location>
</feature>
<dbReference type="PROSITE" id="PS50003">
    <property type="entry name" value="PH_DOMAIN"/>
    <property type="match status" value="1"/>
</dbReference>
<feature type="region of interest" description="Disordered" evidence="2">
    <location>
        <begin position="1"/>
        <end position="20"/>
    </location>
</feature>
<dbReference type="AlphaFoldDB" id="A0A7S0WSB4"/>
<dbReference type="GO" id="GO:0005802">
    <property type="term" value="C:trans-Golgi network"/>
    <property type="evidence" value="ECO:0007669"/>
    <property type="project" value="TreeGrafter"/>
</dbReference>
<dbReference type="GO" id="GO:0007032">
    <property type="term" value="P:endosome organization"/>
    <property type="evidence" value="ECO:0007669"/>
    <property type="project" value="TreeGrafter"/>
</dbReference>
<dbReference type="GO" id="GO:0005829">
    <property type="term" value="C:cytosol"/>
    <property type="evidence" value="ECO:0007669"/>
    <property type="project" value="GOC"/>
</dbReference>
<feature type="compositionally biased region" description="Polar residues" evidence="2">
    <location>
        <begin position="624"/>
        <end position="635"/>
    </location>
</feature>
<feature type="region of interest" description="Disordered" evidence="2">
    <location>
        <begin position="496"/>
        <end position="516"/>
    </location>
</feature>
<feature type="region of interest" description="Disordered" evidence="2">
    <location>
        <begin position="624"/>
        <end position="749"/>
    </location>
</feature>
<dbReference type="InterPro" id="IPR001849">
    <property type="entry name" value="PH_domain"/>
</dbReference>
<name>A0A7S0WSB4_9CHLO</name>
<dbReference type="InterPro" id="IPR045188">
    <property type="entry name" value="Boi1/Boi2-like"/>
</dbReference>
<feature type="compositionally biased region" description="Basic and acidic residues" evidence="2">
    <location>
        <begin position="497"/>
        <end position="507"/>
    </location>
</feature>
<feature type="region of interest" description="Disordered" evidence="2">
    <location>
        <begin position="434"/>
        <end position="453"/>
    </location>
</feature>
<dbReference type="GO" id="GO:0055037">
    <property type="term" value="C:recycling endosome"/>
    <property type="evidence" value="ECO:0007669"/>
    <property type="project" value="TreeGrafter"/>
</dbReference>
<dbReference type="GO" id="GO:0042147">
    <property type="term" value="P:retrograde transport, endosome to Golgi"/>
    <property type="evidence" value="ECO:0007669"/>
    <property type="project" value="TreeGrafter"/>
</dbReference>
<feature type="compositionally biased region" description="Polar residues" evidence="2">
    <location>
        <begin position="1"/>
        <end position="13"/>
    </location>
</feature>
<keyword evidence="1" id="KW-0597">Phosphoprotein</keyword>
<feature type="region of interest" description="Disordered" evidence="2">
    <location>
        <begin position="1096"/>
        <end position="1167"/>
    </location>
</feature>
<dbReference type="EMBL" id="HBFB01017827">
    <property type="protein sequence ID" value="CAD8681199.1"/>
    <property type="molecule type" value="Transcribed_RNA"/>
</dbReference>
<dbReference type="SUPFAM" id="SSF50729">
    <property type="entry name" value="PH domain-like"/>
    <property type="match status" value="1"/>
</dbReference>
<evidence type="ECO:0000256" key="2">
    <source>
        <dbReference type="SAM" id="MobiDB-lite"/>
    </source>
</evidence>
<feature type="compositionally biased region" description="Gly residues" evidence="2">
    <location>
        <begin position="559"/>
        <end position="568"/>
    </location>
</feature>
<feature type="region of interest" description="Disordered" evidence="2">
    <location>
        <begin position="1194"/>
        <end position="1218"/>
    </location>
</feature>